<feature type="transmembrane region" description="Helical" evidence="1">
    <location>
        <begin position="382"/>
        <end position="404"/>
    </location>
</feature>
<keyword evidence="3" id="KW-1185">Reference proteome</keyword>
<keyword evidence="1" id="KW-1003">Cell membrane</keyword>
<feature type="transmembrane region" description="Helical" evidence="1">
    <location>
        <begin position="166"/>
        <end position="188"/>
    </location>
</feature>
<comment type="subcellular location">
    <subcellularLocation>
        <location evidence="1">Cell membrane</location>
        <topology evidence="1">Multi-pass membrane protein</topology>
    </subcellularLocation>
</comment>
<accession>A0A1U7M246</accession>
<name>A0A1U7M246_9FIRM</name>
<dbReference type="AlphaFoldDB" id="A0A1U7M246"/>
<protein>
    <recommendedName>
        <fullName evidence="1">Sodium/glutamate symporter</fullName>
    </recommendedName>
</protein>
<feature type="transmembrane region" description="Helical" evidence="1">
    <location>
        <begin position="230"/>
        <end position="248"/>
    </location>
</feature>
<dbReference type="NCBIfam" id="TIGR00210">
    <property type="entry name" value="gltS"/>
    <property type="match status" value="1"/>
</dbReference>
<dbReference type="GO" id="GO:0015501">
    <property type="term" value="F:glutamate:sodium symporter activity"/>
    <property type="evidence" value="ECO:0007669"/>
    <property type="project" value="UniProtKB-UniRule"/>
</dbReference>
<feature type="transmembrane region" description="Helical" evidence="1">
    <location>
        <begin position="12"/>
        <end position="31"/>
    </location>
</feature>
<gene>
    <name evidence="2" type="ORF">BIV18_09415</name>
</gene>
<keyword evidence="1" id="KW-0812">Transmembrane</keyword>
<keyword evidence="1" id="KW-0813">Transport</keyword>
<feature type="transmembrane region" description="Helical" evidence="1">
    <location>
        <begin position="43"/>
        <end position="63"/>
    </location>
</feature>
<proteinExistence type="inferred from homology"/>
<feature type="transmembrane region" description="Helical" evidence="1">
    <location>
        <begin position="104"/>
        <end position="123"/>
    </location>
</feature>
<evidence type="ECO:0000313" key="2">
    <source>
        <dbReference type="EMBL" id="OLR65713.1"/>
    </source>
</evidence>
<comment type="caution">
    <text evidence="2">The sequence shown here is derived from an EMBL/GenBank/DDBJ whole genome shotgun (WGS) entry which is preliminary data.</text>
</comment>
<feature type="transmembrane region" description="Helical" evidence="1">
    <location>
        <begin position="314"/>
        <end position="333"/>
    </location>
</feature>
<comment type="similarity">
    <text evidence="1">Belongs to the glutamate:Na(+) symporter (ESS) (TC 2.A.27) family.</text>
</comment>
<keyword evidence="1" id="KW-0029">Amino-acid transport</keyword>
<dbReference type="PANTHER" id="PTHR36178:SF1">
    <property type="entry name" value="SODIUM_GLUTAMATE SYMPORTER"/>
    <property type="match status" value="1"/>
</dbReference>
<dbReference type="STRING" id="1465756.BIV18_09415"/>
<keyword evidence="1" id="KW-0472">Membrane</keyword>
<keyword evidence="1" id="KW-0915">Sodium</keyword>
<dbReference type="InterPro" id="IPR004445">
    <property type="entry name" value="GltS"/>
</dbReference>
<keyword evidence="1" id="KW-0739">Sodium transport</keyword>
<dbReference type="GO" id="GO:0005886">
    <property type="term" value="C:plasma membrane"/>
    <property type="evidence" value="ECO:0007669"/>
    <property type="project" value="UniProtKB-SubCell"/>
</dbReference>
<comment type="caution">
    <text evidence="1">Lacks conserved residue(s) required for the propagation of feature annotation.</text>
</comment>
<keyword evidence="1" id="KW-0406">Ion transport</keyword>
<dbReference type="GO" id="GO:0015813">
    <property type="term" value="P:L-glutamate transmembrane transport"/>
    <property type="evidence" value="ECO:0007669"/>
    <property type="project" value="UniProtKB-UniRule"/>
</dbReference>
<feature type="transmembrane region" description="Helical" evidence="1">
    <location>
        <begin position="75"/>
        <end position="92"/>
    </location>
</feature>
<keyword evidence="1" id="KW-0769">Symport</keyword>
<accession>A0A848RGH4</accession>
<sequence length="409" mass="44509">MEFIRENGVLTINLDSILTLALAVILLLVGYGIKNRSSFLRKYCIPAPVVGGFLFMFITFIGYKTNTFNFGYENVFQSTFMLAFFTTVGLGANLKILKSGGKLLIIYWLICGLLSLFQNIIGIGVSKTIGLQPAYGMLASSISMIGGHGAAMSYGSTFAKLGYEQAPVVGAAAATFGLIFGVVIGGPLGRRLIFKNDLKPVEDNFDSSKLDSLFKEEKIELTNLDIVKNVAAIIISMAIGTLVSKFIGTLINMDFPDYVGAMFIAVILRNVNEKAHLYKFSGNLVDGIGDVMLNLYLALALMTLKLWELQDLMGGVLVVLICQVIFMIIYAYFFVFRALGKNYDAAVMCAGLCGHGLGATPSAIVNMTAINEEYGMSRKAMMIVPIVGAFLVDIIYQPIVLTFIKTFVK</sequence>
<comment type="function">
    <text evidence="1">Catalyzes the sodium-dependent transport of glutamate.</text>
</comment>
<dbReference type="HAMAP" id="MF_02062">
    <property type="entry name" value="GltS"/>
    <property type="match status" value="1"/>
</dbReference>
<evidence type="ECO:0000256" key="1">
    <source>
        <dbReference type="HAMAP-Rule" id="MF_02062"/>
    </source>
</evidence>
<dbReference type="RefSeq" id="WP_075660338.1">
    <property type="nucleotide sequence ID" value="NZ_JABDSR010000004.1"/>
</dbReference>
<reference evidence="2 3" key="1">
    <citation type="journal article" date="2016" name="Appl. Environ. Microbiol.">
        <title>Function and Phylogeny of Bacterial Butyryl Coenzyme A:Acetate Transferases and Their Diversity in the Proximal Colon of Swine.</title>
        <authorList>
            <person name="Trachsel J."/>
            <person name="Bayles D.O."/>
            <person name="Looft T."/>
            <person name="Levine U.Y."/>
            <person name="Allen H.K."/>
        </authorList>
    </citation>
    <scope>NUCLEOTIDE SEQUENCE [LARGE SCALE GENOMIC DNA]</scope>
    <source>
        <strain evidence="2 3">35-6-1</strain>
    </source>
</reference>
<dbReference type="PANTHER" id="PTHR36178">
    <property type="entry name" value="SLR0625 PROTEIN"/>
    <property type="match status" value="1"/>
</dbReference>
<keyword evidence="1" id="KW-1133">Transmembrane helix</keyword>
<evidence type="ECO:0000313" key="3">
    <source>
        <dbReference type="Proteomes" id="UP000187166"/>
    </source>
</evidence>
<organism evidence="2 3">
    <name type="scientific">Peptoniphilus porci</name>
    <dbReference type="NCBI Taxonomy" id="2652280"/>
    <lineage>
        <taxon>Bacteria</taxon>
        <taxon>Bacillati</taxon>
        <taxon>Bacillota</taxon>
        <taxon>Tissierellia</taxon>
        <taxon>Tissierellales</taxon>
        <taxon>Peptoniphilaceae</taxon>
        <taxon>Peptoniphilus</taxon>
    </lineage>
</organism>
<dbReference type="Proteomes" id="UP000187166">
    <property type="component" value="Unassembled WGS sequence"/>
</dbReference>
<dbReference type="Pfam" id="PF03616">
    <property type="entry name" value="Glt_symporter"/>
    <property type="match status" value="1"/>
</dbReference>
<dbReference type="EMBL" id="MJIH01000001">
    <property type="protein sequence ID" value="OLR65713.1"/>
    <property type="molecule type" value="Genomic_DNA"/>
</dbReference>
<feature type="transmembrane region" description="Helical" evidence="1">
    <location>
        <begin position="345"/>
        <end position="370"/>
    </location>
</feature>